<sequence length="243" mass="26242">MSVEIAGEAAPGFSLTRLERVSARRVDHDWAWARDNAEAIDRNWQRRKAKTPGLFDGPVYLASACAVMDGACEASLFEVPYSRFIAFRDAGVPDALVANAFAAIVPHSRDGAVLLGAMGAHTANAGQIYFPCGTPDPGDLREDGTVDLAGSAVREFLEETGLTLPDGAEEEWVLLRGDGQLAFLRPVRFDSDAETLKARIEAHRGGEDEPELAHSIIARSRTDIDAARMPGFVQAYLASVFPE</sequence>
<accession>A0ABQ4U781</accession>
<evidence type="ECO:0008006" key="3">
    <source>
        <dbReference type="Google" id="ProtNLM"/>
    </source>
</evidence>
<name>A0ABQ4U781_9HYPH</name>
<dbReference type="Gene3D" id="3.90.79.10">
    <property type="entry name" value="Nucleoside Triphosphate Pyrophosphohydrolase"/>
    <property type="match status" value="1"/>
</dbReference>
<evidence type="ECO:0000313" key="1">
    <source>
        <dbReference type="EMBL" id="GJE63299.1"/>
    </source>
</evidence>
<reference evidence="1" key="2">
    <citation type="submission" date="2021-08" db="EMBL/GenBank/DDBJ databases">
        <authorList>
            <person name="Tani A."/>
            <person name="Ola A."/>
            <person name="Ogura Y."/>
            <person name="Katsura K."/>
            <person name="Hayashi T."/>
        </authorList>
    </citation>
    <scope>NUCLEOTIDE SEQUENCE</scope>
    <source>
        <strain evidence="1">NBRC 15686</strain>
    </source>
</reference>
<protein>
    <recommendedName>
        <fullName evidence="3">NUDIX hydrolase</fullName>
    </recommendedName>
</protein>
<keyword evidence="2" id="KW-1185">Reference proteome</keyword>
<gene>
    <name evidence="1" type="ORF">LNAOJCKE_0494</name>
</gene>
<dbReference type="SUPFAM" id="SSF55811">
    <property type="entry name" value="Nudix"/>
    <property type="match status" value="1"/>
</dbReference>
<organism evidence="1 2">
    <name type="scientific">Methylorubrum aminovorans</name>
    <dbReference type="NCBI Taxonomy" id="269069"/>
    <lineage>
        <taxon>Bacteria</taxon>
        <taxon>Pseudomonadati</taxon>
        <taxon>Pseudomonadota</taxon>
        <taxon>Alphaproteobacteria</taxon>
        <taxon>Hyphomicrobiales</taxon>
        <taxon>Methylobacteriaceae</taxon>
        <taxon>Methylorubrum</taxon>
    </lineage>
</organism>
<dbReference type="EMBL" id="BPRC01000001">
    <property type="protein sequence ID" value="GJE63299.1"/>
    <property type="molecule type" value="Genomic_DNA"/>
</dbReference>
<dbReference type="Proteomes" id="UP001055039">
    <property type="component" value="Unassembled WGS sequence"/>
</dbReference>
<reference evidence="1" key="1">
    <citation type="journal article" date="2021" name="Front. Microbiol.">
        <title>Comprehensive Comparative Genomics and Phenotyping of Methylobacterium Species.</title>
        <authorList>
            <person name="Alessa O."/>
            <person name="Ogura Y."/>
            <person name="Fujitani Y."/>
            <person name="Takami H."/>
            <person name="Hayashi T."/>
            <person name="Sahin N."/>
            <person name="Tani A."/>
        </authorList>
    </citation>
    <scope>NUCLEOTIDE SEQUENCE</scope>
    <source>
        <strain evidence="1">NBRC 15686</strain>
    </source>
</reference>
<comment type="caution">
    <text evidence="1">The sequence shown here is derived from an EMBL/GenBank/DDBJ whole genome shotgun (WGS) entry which is preliminary data.</text>
</comment>
<dbReference type="RefSeq" id="WP_238222138.1">
    <property type="nucleotide sequence ID" value="NZ_BAAADH010000020.1"/>
</dbReference>
<evidence type="ECO:0000313" key="2">
    <source>
        <dbReference type="Proteomes" id="UP001055039"/>
    </source>
</evidence>
<proteinExistence type="predicted"/>
<dbReference type="InterPro" id="IPR015797">
    <property type="entry name" value="NUDIX_hydrolase-like_dom_sf"/>
</dbReference>